<feature type="transmembrane region" description="Helical" evidence="7">
    <location>
        <begin position="138"/>
        <end position="159"/>
    </location>
</feature>
<feature type="transmembrane region" description="Helical" evidence="7">
    <location>
        <begin position="256"/>
        <end position="275"/>
    </location>
</feature>
<feature type="domain" description="ABC transmembrane type-1" evidence="8">
    <location>
        <begin position="72"/>
        <end position="275"/>
    </location>
</feature>
<evidence type="ECO:0000256" key="2">
    <source>
        <dbReference type="ARBA" id="ARBA00022448"/>
    </source>
</evidence>
<organism evidence="9 10">
    <name type="scientific">Paenibacillus baimaensis</name>
    <dbReference type="NCBI Taxonomy" id="2982185"/>
    <lineage>
        <taxon>Bacteria</taxon>
        <taxon>Bacillati</taxon>
        <taxon>Bacillota</taxon>
        <taxon>Bacilli</taxon>
        <taxon>Bacillales</taxon>
        <taxon>Paenibacillaceae</taxon>
        <taxon>Paenibacillus</taxon>
    </lineage>
</organism>
<dbReference type="Gene3D" id="1.10.3720.10">
    <property type="entry name" value="MetI-like"/>
    <property type="match status" value="1"/>
</dbReference>
<gene>
    <name evidence="9" type="ORF">OB236_18835</name>
</gene>
<dbReference type="InterPro" id="IPR035906">
    <property type="entry name" value="MetI-like_sf"/>
</dbReference>
<feature type="transmembrane region" description="Helical" evidence="7">
    <location>
        <begin position="180"/>
        <end position="202"/>
    </location>
</feature>
<evidence type="ECO:0000259" key="8">
    <source>
        <dbReference type="PROSITE" id="PS50928"/>
    </source>
</evidence>
<proteinExistence type="inferred from homology"/>
<evidence type="ECO:0000256" key="7">
    <source>
        <dbReference type="RuleBase" id="RU363032"/>
    </source>
</evidence>
<evidence type="ECO:0000256" key="4">
    <source>
        <dbReference type="ARBA" id="ARBA00022692"/>
    </source>
</evidence>
<keyword evidence="10" id="KW-1185">Reference proteome</keyword>
<feature type="transmembrane region" description="Helical" evidence="7">
    <location>
        <begin position="76"/>
        <end position="95"/>
    </location>
</feature>
<dbReference type="CDD" id="cd06261">
    <property type="entry name" value="TM_PBP2"/>
    <property type="match status" value="1"/>
</dbReference>
<evidence type="ECO:0000313" key="9">
    <source>
        <dbReference type="EMBL" id="MCU6794164.1"/>
    </source>
</evidence>
<dbReference type="PANTHER" id="PTHR43744">
    <property type="entry name" value="ABC TRANSPORTER PERMEASE PROTEIN MG189-RELATED-RELATED"/>
    <property type="match status" value="1"/>
</dbReference>
<comment type="similarity">
    <text evidence="7">Belongs to the binding-protein-dependent transport system permease family.</text>
</comment>
<dbReference type="Pfam" id="PF00528">
    <property type="entry name" value="BPD_transp_1"/>
    <property type="match status" value="1"/>
</dbReference>
<evidence type="ECO:0000256" key="5">
    <source>
        <dbReference type="ARBA" id="ARBA00022989"/>
    </source>
</evidence>
<dbReference type="EMBL" id="JAOQIO010000077">
    <property type="protein sequence ID" value="MCU6794164.1"/>
    <property type="molecule type" value="Genomic_DNA"/>
</dbReference>
<sequence>MSLKKLSLFDVVNVMIMLLVIVVTVYPLYYMGIVSISSGLSVQRGDVFLYPIEVTLKAYSVVLDDPSILRAYGNTLLYTCLGVCVNLIMTTLCAYPLSRNHLYGKALLSFFVVFTMFFDGGLIPRYMVVHSLGMVNSIWAILIPTAINVFNMILMRTFFAEIPDALHESATVDGASEWRILLQVVLPLSMPVMATMFIFYAVAHWNSFFPALIYLNEKQLYPLQIIVRNIVIQGDMSSQTTEMGAGENSSVMAQNVKYAVVFIAILPILVVYPFVQKYFIQGAMLGAVKG</sequence>
<keyword evidence="6 7" id="KW-0472">Membrane</keyword>
<comment type="caution">
    <text evidence="9">The sequence shown here is derived from an EMBL/GenBank/DDBJ whole genome shotgun (WGS) entry which is preliminary data.</text>
</comment>
<evidence type="ECO:0000256" key="3">
    <source>
        <dbReference type="ARBA" id="ARBA00022475"/>
    </source>
</evidence>
<reference evidence="9 10" key="1">
    <citation type="submission" date="2022-09" db="EMBL/GenBank/DDBJ databases">
        <authorList>
            <person name="Han X.L."/>
            <person name="Wang Q."/>
            <person name="Lu T."/>
        </authorList>
    </citation>
    <scope>NUCLEOTIDE SEQUENCE [LARGE SCALE GENOMIC DNA]</scope>
    <source>
        <strain evidence="9 10">WQ 127069</strain>
    </source>
</reference>
<evidence type="ECO:0000256" key="1">
    <source>
        <dbReference type="ARBA" id="ARBA00004651"/>
    </source>
</evidence>
<keyword evidence="4 7" id="KW-0812">Transmembrane</keyword>
<dbReference type="PANTHER" id="PTHR43744:SF9">
    <property type="entry name" value="POLYGALACTURONAN_RHAMNOGALACTURONAN TRANSPORT SYSTEM PERMEASE PROTEIN YTCP"/>
    <property type="match status" value="1"/>
</dbReference>
<protein>
    <submittedName>
        <fullName evidence="9">Carbohydrate ABC transporter permease</fullName>
    </submittedName>
</protein>
<feature type="transmembrane region" description="Helical" evidence="7">
    <location>
        <begin position="7"/>
        <end position="29"/>
    </location>
</feature>
<keyword evidence="5 7" id="KW-1133">Transmembrane helix</keyword>
<dbReference type="SUPFAM" id="SSF161098">
    <property type="entry name" value="MetI-like"/>
    <property type="match status" value="1"/>
</dbReference>
<keyword evidence="2 7" id="KW-0813">Transport</keyword>
<feature type="transmembrane region" description="Helical" evidence="7">
    <location>
        <begin position="107"/>
        <end position="126"/>
    </location>
</feature>
<dbReference type="PROSITE" id="PS50928">
    <property type="entry name" value="ABC_TM1"/>
    <property type="match status" value="1"/>
</dbReference>
<name>A0ABT2UHP1_9BACL</name>
<accession>A0ABT2UHP1</accession>
<dbReference type="RefSeq" id="WP_262685362.1">
    <property type="nucleotide sequence ID" value="NZ_JAOQIO010000077.1"/>
</dbReference>
<keyword evidence="3" id="KW-1003">Cell membrane</keyword>
<comment type="subcellular location">
    <subcellularLocation>
        <location evidence="1 7">Cell membrane</location>
        <topology evidence="1 7">Multi-pass membrane protein</topology>
    </subcellularLocation>
</comment>
<evidence type="ECO:0000256" key="6">
    <source>
        <dbReference type="ARBA" id="ARBA00023136"/>
    </source>
</evidence>
<evidence type="ECO:0000313" key="10">
    <source>
        <dbReference type="Proteomes" id="UP001652445"/>
    </source>
</evidence>
<dbReference type="Proteomes" id="UP001652445">
    <property type="component" value="Unassembled WGS sequence"/>
</dbReference>
<dbReference type="InterPro" id="IPR000515">
    <property type="entry name" value="MetI-like"/>
</dbReference>